<protein>
    <submittedName>
        <fullName evidence="1">Uncharacterized protein</fullName>
    </submittedName>
</protein>
<evidence type="ECO:0000313" key="1">
    <source>
        <dbReference type="EMBL" id="EKK02903.1"/>
    </source>
</evidence>
<dbReference type="AlphaFoldDB" id="K5DKB6"/>
<gene>
    <name evidence="1" type="ORF">RBSH_01596</name>
</gene>
<organism evidence="1 2">
    <name type="scientific">Rhodopirellula baltica SH28</name>
    <dbReference type="NCBI Taxonomy" id="993517"/>
    <lineage>
        <taxon>Bacteria</taxon>
        <taxon>Pseudomonadati</taxon>
        <taxon>Planctomycetota</taxon>
        <taxon>Planctomycetia</taxon>
        <taxon>Pirellulales</taxon>
        <taxon>Pirellulaceae</taxon>
        <taxon>Rhodopirellula</taxon>
    </lineage>
</organism>
<accession>K5DKB6</accession>
<name>K5DKB6_RHOBT</name>
<dbReference type="EMBL" id="AMCW01000040">
    <property type="protein sequence ID" value="EKK02903.1"/>
    <property type="molecule type" value="Genomic_DNA"/>
</dbReference>
<proteinExistence type="predicted"/>
<reference evidence="1 2" key="1">
    <citation type="journal article" date="2013" name="Mar. Genomics">
        <title>Expression of sulfatases in Rhodopirellula baltica and the diversity of sulfatases in the genus Rhodopirellula.</title>
        <authorList>
            <person name="Wegner C.E."/>
            <person name="Richter-Heitmann T."/>
            <person name="Klindworth A."/>
            <person name="Klockow C."/>
            <person name="Richter M."/>
            <person name="Achstetter T."/>
            <person name="Glockner F.O."/>
            <person name="Harder J."/>
        </authorList>
    </citation>
    <scope>NUCLEOTIDE SEQUENCE [LARGE SCALE GENOMIC DNA]</scope>
    <source>
        <strain evidence="1 2">SH28</strain>
    </source>
</reference>
<sequence length="48" mass="5637">MLVAFRRFRSGKSRFFAILTRSFRRIIPRVLPNPSLSAHHQIAEEGLR</sequence>
<dbReference type="Proteomes" id="UP000007993">
    <property type="component" value="Unassembled WGS sequence"/>
</dbReference>
<comment type="caution">
    <text evidence="1">The sequence shown here is derived from an EMBL/GenBank/DDBJ whole genome shotgun (WGS) entry which is preliminary data.</text>
</comment>
<dbReference type="PATRIC" id="fig|993517.3.peg.1738"/>
<evidence type="ECO:0000313" key="2">
    <source>
        <dbReference type="Proteomes" id="UP000007993"/>
    </source>
</evidence>